<dbReference type="Pfam" id="PF02709">
    <property type="entry name" value="Glyco_transf_7C"/>
    <property type="match status" value="1"/>
</dbReference>
<keyword evidence="6" id="KW-1185">Reference proteome</keyword>
<feature type="domain" description="Galactosyltransferase C-terminal" evidence="4">
    <location>
        <begin position="267"/>
        <end position="320"/>
    </location>
</feature>
<evidence type="ECO:0000313" key="5">
    <source>
        <dbReference type="EMBL" id="MCS0636940.1"/>
    </source>
</evidence>
<dbReference type="InterPro" id="IPR001173">
    <property type="entry name" value="Glyco_trans_2-like"/>
</dbReference>
<reference evidence="5" key="1">
    <citation type="submission" date="2022-08" db="EMBL/GenBank/DDBJ databases">
        <authorList>
            <person name="Somphong A."/>
            <person name="Phongsopitanun W."/>
        </authorList>
    </citation>
    <scope>NUCLEOTIDE SEQUENCE</scope>
    <source>
        <strain evidence="5">LP05-1</strain>
    </source>
</reference>
<proteinExistence type="predicted"/>
<name>A0ABT2CHQ1_9ACTN</name>
<dbReference type="RefSeq" id="WP_258788201.1">
    <property type="nucleotide sequence ID" value="NZ_JANUGQ010000011.1"/>
</dbReference>
<dbReference type="InterPro" id="IPR027791">
    <property type="entry name" value="Galactosyl_T_C"/>
</dbReference>
<dbReference type="PANTHER" id="PTHR43685:SF3">
    <property type="entry name" value="SLR2126 PROTEIN"/>
    <property type="match status" value="1"/>
</dbReference>
<dbReference type="InterPro" id="IPR029044">
    <property type="entry name" value="Nucleotide-diphossugar_trans"/>
</dbReference>
<organism evidence="5 6">
    <name type="scientific">Streptomyces pyxinae</name>
    <dbReference type="NCBI Taxonomy" id="2970734"/>
    <lineage>
        <taxon>Bacteria</taxon>
        <taxon>Bacillati</taxon>
        <taxon>Actinomycetota</taxon>
        <taxon>Actinomycetes</taxon>
        <taxon>Kitasatosporales</taxon>
        <taxon>Streptomycetaceae</taxon>
        <taxon>Streptomyces</taxon>
    </lineage>
</organism>
<keyword evidence="1 5" id="KW-0808">Transferase</keyword>
<keyword evidence="5" id="KW-0328">Glycosyltransferase</keyword>
<accession>A0ABT2CHQ1</accession>
<dbReference type="EC" id="2.4.-.-" evidence="5"/>
<evidence type="ECO:0000313" key="6">
    <source>
        <dbReference type="Proteomes" id="UP001431313"/>
    </source>
</evidence>
<dbReference type="PANTHER" id="PTHR43685">
    <property type="entry name" value="GLYCOSYLTRANSFERASE"/>
    <property type="match status" value="1"/>
</dbReference>
<dbReference type="Gene3D" id="3.90.550.10">
    <property type="entry name" value="Spore Coat Polysaccharide Biosynthesis Protein SpsA, Chain A"/>
    <property type="match status" value="1"/>
</dbReference>
<comment type="caution">
    <text evidence="5">The sequence shown here is derived from an EMBL/GenBank/DDBJ whole genome shotgun (WGS) entry which is preliminary data.</text>
</comment>
<feature type="compositionally biased region" description="Pro residues" evidence="2">
    <location>
        <begin position="95"/>
        <end position="104"/>
    </location>
</feature>
<evidence type="ECO:0000259" key="3">
    <source>
        <dbReference type="Pfam" id="PF00535"/>
    </source>
</evidence>
<protein>
    <submittedName>
        <fullName evidence="5">Glycosyltransferase</fullName>
        <ecNumber evidence="5">2.4.-.-</ecNumber>
    </submittedName>
</protein>
<evidence type="ECO:0000256" key="1">
    <source>
        <dbReference type="ARBA" id="ARBA00022679"/>
    </source>
</evidence>
<dbReference type="EMBL" id="JANUGQ010000011">
    <property type="protein sequence ID" value="MCS0636940.1"/>
    <property type="molecule type" value="Genomic_DNA"/>
</dbReference>
<gene>
    <name evidence="5" type="ORF">NX801_14980</name>
</gene>
<feature type="region of interest" description="Disordered" evidence="2">
    <location>
        <begin position="1"/>
        <end position="62"/>
    </location>
</feature>
<feature type="region of interest" description="Disordered" evidence="2">
    <location>
        <begin position="92"/>
        <end position="124"/>
    </location>
</feature>
<evidence type="ECO:0000259" key="4">
    <source>
        <dbReference type="Pfam" id="PF02709"/>
    </source>
</evidence>
<dbReference type="GO" id="GO:0016757">
    <property type="term" value="F:glycosyltransferase activity"/>
    <property type="evidence" value="ECO:0007669"/>
    <property type="project" value="UniProtKB-KW"/>
</dbReference>
<dbReference type="Pfam" id="PF00535">
    <property type="entry name" value="Glycos_transf_2"/>
    <property type="match status" value="1"/>
</dbReference>
<dbReference type="Proteomes" id="UP001431313">
    <property type="component" value="Unassembled WGS sequence"/>
</dbReference>
<feature type="domain" description="Glycosyltransferase 2-like" evidence="3">
    <location>
        <begin position="134"/>
        <end position="227"/>
    </location>
</feature>
<dbReference type="InterPro" id="IPR050834">
    <property type="entry name" value="Glycosyltransf_2"/>
</dbReference>
<dbReference type="SUPFAM" id="SSF53448">
    <property type="entry name" value="Nucleotide-diphospho-sugar transferases"/>
    <property type="match status" value="1"/>
</dbReference>
<evidence type="ECO:0000256" key="2">
    <source>
        <dbReference type="SAM" id="MobiDB-lite"/>
    </source>
</evidence>
<sequence length="404" mass="44077">MRPESRTPDEPTTPGARTTPDGRTTPYDRPTPYGWTTPDGRTTPDPRQPDDGGPAPAPDAGRPVRVSVIIPAYNARTTLRACLLSLIHQEAARRPPVPEPPAPEPAGRAPRPSYGPDRAYGAEPARAHPYTHAPYTYEVIVVDDGSSDGTAGMLAGFPDRLDLRYVHLPRSPLSGRARARNAGLAMATGELVVTLDADQVVEPGFLGEHVRAHATDPALLVVGRRLQLDEGEIDQEALARGFDLSALPPVVRGDEREGVFRVLACELADMATGWHHAWTCNASVRRDRLIAAGGFDEGFAGWGLEDAELAYRLVRDGAGMRYSTRAAVYHEHRQPVTAAMYREWRENLAYFLRKHPDPAVRLQEMFAPAIDPDRSVHGSWEETAARFEHAARALGGGPRPLSVT</sequence>
<feature type="compositionally biased region" description="Low complexity" evidence="2">
    <location>
        <begin position="51"/>
        <end position="62"/>
    </location>
</feature>